<name>A0A507APU7_9PEZI</name>
<proteinExistence type="predicted"/>
<dbReference type="RefSeq" id="XP_030990467.1">
    <property type="nucleotide sequence ID" value="XM_031144823.1"/>
</dbReference>
<feature type="region of interest" description="Disordered" evidence="1">
    <location>
        <begin position="140"/>
        <end position="174"/>
    </location>
</feature>
<dbReference type="Proteomes" id="UP000319257">
    <property type="component" value="Unassembled WGS sequence"/>
</dbReference>
<reference evidence="2 3" key="1">
    <citation type="submission" date="2019-06" db="EMBL/GenBank/DDBJ databases">
        <title>Draft genome sequence of the filamentous fungus Phialemoniopsis curvata isolated from diesel fuel.</title>
        <authorList>
            <person name="Varaljay V.A."/>
            <person name="Lyon W.J."/>
            <person name="Crouch A.L."/>
            <person name="Drake C.E."/>
            <person name="Hollomon J.M."/>
            <person name="Nadeau L.J."/>
            <person name="Nunn H.S."/>
            <person name="Stevenson B.S."/>
            <person name="Bojanowski C.L."/>
            <person name="Crookes-Goodson W.J."/>
        </authorList>
    </citation>
    <scope>NUCLEOTIDE SEQUENCE [LARGE SCALE GENOMIC DNA]</scope>
    <source>
        <strain evidence="2 3">D216</strain>
    </source>
</reference>
<comment type="caution">
    <text evidence="2">The sequence shown here is derived from an EMBL/GenBank/DDBJ whole genome shotgun (WGS) entry which is preliminary data.</text>
</comment>
<dbReference type="AlphaFoldDB" id="A0A507APU7"/>
<dbReference type="OrthoDB" id="10654097at2759"/>
<evidence type="ECO:0000256" key="1">
    <source>
        <dbReference type="SAM" id="MobiDB-lite"/>
    </source>
</evidence>
<accession>A0A507APU7</accession>
<feature type="region of interest" description="Disordered" evidence="1">
    <location>
        <begin position="45"/>
        <end position="74"/>
    </location>
</feature>
<organism evidence="2 3">
    <name type="scientific">Thyridium curvatum</name>
    <dbReference type="NCBI Taxonomy" id="1093900"/>
    <lineage>
        <taxon>Eukaryota</taxon>
        <taxon>Fungi</taxon>
        <taxon>Dikarya</taxon>
        <taxon>Ascomycota</taxon>
        <taxon>Pezizomycotina</taxon>
        <taxon>Sordariomycetes</taxon>
        <taxon>Sordariomycetidae</taxon>
        <taxon>Thyridiales</taxon>
        <taxon>Thyridiaceae</taxon>
        <taxon>Thyridium</taxon>
    </lineage>
</organism>
<protein>
    <submittedName>
        <fullName evidence="2">Uncharacterized protein</fullName>
    </submittedName>
</protein>
<dbReference type="InParanoid" id="A0A507APU7"/>
<dbReference type="GeneID" id="41977265"/>
<dbReference type="EMBL" id="SKBQ01000074">
    <property type="protein sequence ID" value="TPX08756.1"/>
    <property type="molecule type" value="Genomic_DNA"/>
</dbReference>
<gene>
    <name evidence="2" type="ORF">E0L32_009818</name>
</gene>
<sequence length="304" mass="33145">MFSPNIHTRTPKHHSTQLNSTQLNSQLRLSNDIQLAPLPHRAAVDRQRRGVDVRARPAAQVHHRAGDVLGPPEPAHRVPPPQLLGPAPDLQQAVGHLAREEARRDAVDADAPGPELERQVAAQVQRGRLARAVPVRAVAAERADAEPGHARRDDDPRRVRQPLLPAAPGGDGLFQQRREEPHRVEHGAHVEVEHLGDGGVRVRVELLAPRGARVGEQDVDAVRVRRHLVDEALHALDRRRVGRHRDGAGPGRQVGQGVERGDGLLAGLGLAGRDEDLGRAGLEDATCVRAREVSEMEAEEIGHF</sequence>
<keyword evidence="3" id="KW-1185">Reference proteome</keyword>
<evidence type="ECO:0000313" key="3">
    <source>
        <dbReference type="Proteomes" id="UP000319257"/>
    </source>
</evidence>
<feature type="compositionally biased region" description="Basic and acidic residues" evidence="1">
    <location>
        <begin position="45"/>
        <end position="55"/>
    </location>
</feature>
<evidence type="ECO:0000313" key="2">
    <source>
        <dbReference type="EMBL" id="TPX08756.1"/>
    </source>
</evidence>
<feature type="compositionally biased region" description="Basic and acidic residues" evidence="1">
    <location>
        <begin position="140"/>
        <end position="158"/>
    </location>
</feature>